<proteinExistence type="predicted"/>
<evidence type="ECO:0000313" key="2">
    <source>
        <dbReference type="EMBL" id="ANU38508.1"/>
    </source>
</evidence>
<name>A0A1C7FFH5_9VIBR</name>
<dbReference type="PATRIC" id="fig|45658.7.peg.3429"/>
<feature type="signal peptide" evidence="1">
    <location>
        <begin position="1"/>
        <end position="18"/>
    </location>
</feature>
<reference evidence="2 3" key="1">
    <citation type="submission" date="2016-07" db="EMBL/GenBank/DDBJ databases">
        <title>Genome sequencing of Vibrio scophthalmi strain VS-05, an isolated from Paralichthys olivaceus.</title>
        <authorList>
            <person name="Han H.-J."/>
        </authorList>
    </citation>
    <scope>NUCLEOTIDE SEQUENCE [LARGE SCALE GENOMIC DNA]</scope>
    <source>
        <strain evidence="2 3">VS-05</strain>
    </source>
</reference>
<accession>A0A1C7FFH5</accession>
<dbReference type="AlphaFoldDB" id="A0A1C7FFH5"/>
<evidence type="ECO:0000313" key="3">
    <source>
        <dbReference type="Proteomes" id="UP000092528"/>
    </source>
</evidence>
<keyword evidence="1" id="KW-0732">Signal</keyword>
<dbReference type="RefSeq" id="WP_005599491.1">
    <property type="nucleotide sequence ID" value="NZ_CP016415.1"/>
</dbReference>
<evidence type="ECO:0008006" key="4">
    <source>
        <dbReference type="Google" id="ProtNLM"/>
    </source>
</evidence>
<evidence type="ECO:0000256" key="1">
    <source>
        <dbReference type="SAM" id="SignalP"/>
    </source>
</evidence>
<feature type="chain" id="PRO_5008885634" description="Outer membrane protein beta-barrel domain-containing protein" evidence="1">
    <location>
        <begin position="19"/>
        <end position="140"/>
    </location>
</feature>
<dbReference type="Proteomes" id="UP000092528">
    <property type="component" value="Chromosome 2"/>
</dbReference>
<keyword evidence="3" id="KW-1185">Reference proteome</keyword>
<dbReference type="GeneID" id="96874902"/>
<gene>
    <name evidence="2" type="ORF">VSVS05_03470</name>
</gene>
<organism evidence="2 3">
    <name type="scientific">Vibrio scophthalmi</name>
    <dbReference type="NCBI Taxonomy" id="45658"/>
    <lineage>
        <taxon>Bacteria</taxon>
        <taxon>Pseudomonadati</taxon>
        <taxon>Pseudomonadota</taxon>
        <taxon>Gammaproteobacteria</taxon>
        <taxon>Vibrionales</taxon>
        <taxon>Vibrionaceae</taxon>
        <taxon>Vibrio</taxon>
    </lineage>
</organism>
<sequence>MKKWLLISFLGMSTPAIASDYLYLDVDSFLNETKGSILYGFQFKADNVLDFGYELEYSRYNDDTYSYGVNIKPSFHLGRSVYVSPIVGLHKFTQQIGSGIVYGGEVRYLLPFFHLKAGYKKADEEFSDNSNFFVGAGFRF</sequence>
<dbReference type="EMBL" id="CP016415">
    <property type="protein sequence ID" value="ANU38508.1"/>
    <property type="molecule type" value="Genomic_DNA"/>
</dbReference>
<protein>
    <recommendedName>
        <fullName evidence="4">Outer membrane protein beta-barrel domain-containing protein</fullName>
    </recommendedName>
</protein>